<dbReference type="EMBL" id="JRHC01000002">
    <property type="protein sequence ID" value="KJF43581.1"/>
    <property type="molecule type" value="Genomic_DNA"/>
</dbReference>
<keyword evidence="2" id="KW-1185">Reference proteome</keyword>
<dbReference type="SUPFAM" id="SSF51206">
    <property type="entry name" value="cAMP-binding domain-like"/>
    <property type="match status" value="1"/>
</dbReference>
<protein>
    <recommendedName>
        <fullName evidence="3">Cyclic nucleotide-binding domain-containing protein</fullName>
    </recommendedName>
</protein>
<dbReference type="AlphaFoldDB" id="A0A0D8JAM6"/>
<name>A0A0D8JAM6_9BACT</name>
<sequence length="93" mass="10956">MEKHSLYEVIFKLKPLPKKLTERSYVDALITAIDERLTITEHRYRSLLLNAGHRSDYMYFVEKGIARCFHLTIVAEGNLLPFFGKNRVLFVIR</sequence>
<evidence type="ECO:0000313" key="1">
    <source>
        <dbReference type="EMBL" id="KJF43581.1"/>
    </source>
</evidence>
<dbReference type="Gene3D" id="2.60.120.10">
    <property type="entry name" value="Jelly Rolls"/>
    <property type="match status" value="1"/>
</dbReference>
<organism evidence="1 2">
    <name type="scientific">Draconibacterium sediminis</name>
    <dbReference type="NCBI Taxonomy" id="1544798"/>
    <lineage>
        <taxon>Bacteria</taxon>
        <taxon>Pseudomonadati</taxon>
        <taxon>Bacteroidota</taxon>
        <taxon>Bacteroidia</taxon>
        <taxon>Marinilabiliales</taxon>
        <taxon>Prolixibacteraceae</taxon>
        <taxon>Draconibacterium</taxon>
    </lineage>
</organism>
<proteinExistence type="predicted"/>
<comment type="caution">
    <text evidence="1">The sequence shown here is derived from an EMBL/GenBank/DDBJ whole genome shotgun (WGS) entry which is preliminary data.</text>
</comment>
<dbReference type="STRING" id="1544798.LH29_10690"/>
<evidence type="ECO:0008006" key="3">
    <source>
        <dbReference type="Google" id="ProtNLM"/>
    </source>
</evidence>
<reference evidence="1 2" key="1">
    <citation type="submission" date="2014-09" db="EMBL/GenBank/DDBJ databases">
        <title>Draft Genome Sequence of Draconibacterium sp. JN14CK-3.</title>
        <authorList>
            <person name="Dong C."/>
            <person name="Lai Q."/>
            <person name="Shao Z."/>
        </authorList>
    </citation>
    <scope>NUCLEOTIDE SEQUENCE [LARGE SCALE GENOMIC DNA]</scope>
    <source>
        <strain evidence="1 2">JN14CK-3</strain>
    </source>
</reference>
<dbReference type="InterPro" id="IPR018490">
    <property type="entry name" value="cNMP-bd_dom_sf"/>
</dbReference>
<accession>A0A0D8JAM6</accession>
<evidence type="ECO:0000313" key="2">
    <source>
        <dbReference type="Proteomes" id="UP000032544"/>
    </source>
</evidence>
<dbReference type="InterPro" id="IPR014710">
    <property type="entry name" value="RmlC-like_jellyroll"/>
</dbReference>
<dbReference type="Proteomes" id="UP000032544">
    <property type="component" value="Unassembled WGS sequence"/>
</dbReference>
<gene>
    <name evidence="1" type="ORF">LH29_10690</name>
</gene>